<dbReference type="EMBL" id="CP102775">
    <property type="protein sequence ID" value="UZF89994.1"/>
    <property type="molecule type" value="Genomic_DNA"/>
</dbReference>
<keyword evidence="2" id="KW-0472">Membrane</keyword>
<reference evidence="3" key="1">
    <citation type="submission" date="2022-08" db="EMBL/GenBank/DDBJ databases">
        <title>Complete Genome Sequences of 2 Bosea sp. soil isolates.</title>
        <authorList>
            <person name="Alvarez Arevalo M."/>
            <person name="Sterndorff E.B."/>
            <person name="Faurdal D."/>
            <person name="Joergensen T.S."/>
            <person name="Weber T."/>
        </authorList>
    </citation>
    <scope>NUCLEOTIDE SEQUENCE</scope>
    <source>
        <strain evidence="3">NBC_00436</strain>
        <plasmid evidence="3">pNBC436</plasmid>
    </source>
</reference>
<feature type="transmembrane region" description="Helical" evidence="2">
    <location>
        <begin position="26"/>
        <end position="47"/>
    </location>
</feature>
<proteinExistence type="predicted"/>
<evidence type="ECO:0000256" key="2">
    <source>
        <dbReference type="SAM" id="Phobius"/>
    </source>
</evidence>
<feature type="transmembrane region" description="Helical" evidence="2">
    <location>
        <begin position="167"/>
        <end position="188"/>
    </location>
</feature>
<dbReference type="AlphaFoldDB" id="A0A9E8A3X1"/>
<protein>
    <submittedName>
        <fullName evidence="3">DUF4337 domain-containing protein</fullName>
    </submittedName>
</protein>
<evidence type="ECO:0000313" key="3">
    <source>
        <dbReference type="EMBL" id="UZF89994.1"/>
    </source>
</evidence>
<keyword evidence="2" id="KW-1133">Transmembrane helix</keyword>
<geneLocation type="plasmid" evidence="3">
    <name>pNBC436</name>
</geneLocation>
<accession>A0A9E8A3X1</accession>
<gene>
    <name evidence="3" type="ORF">NWE54_27240</name>
</gene>
<keyword evidence="1" id="KW-0175">Coiled coil</keyword>
<dbReference type="InterPro" id="IPR025570">
    <property type="entry name" value="DUF4337"/>
</dbReference>
<dbReference type="Pfam" id="PF14235">
    <property type="entry name" value="DUF4337"/>
    <property type="match status" value="1"/>
</dbReference>
<keyword evidence="3" id="KW-0614">Plasmid</keyword>
<keyword evidence="2" id="KW-0812">Transmembrane</keyword>
<feature type="coiled-coil region" evidence="1">
    <location>
        <begin position="97"/>
        <end position="131"/>
    </location>
</feature>
<organism evidence="3">
    <name type="scientific">Bosea sp. NBC_00436</name>
    <dbReference type="NCBI Taxonomy" id="2969620"/>
    <lineage>
        <taxon>Bacteria</taxon>
        <taxon>Pseudomonadati</taxon>
        <taxon>Pseudomonadota</taxon>
        <taxon>Alphaproteobacteria</taxon>
        <taxon>Hyphomicrobiales</taxon>
        <taxon>Boseaceae</taxon>
        <taxon>Bosea</taxon>
    </lineage>
</organism>
<sequence length="192" mass="21011">MSDELAHEHLEHAEHAEHAAAEGNRFLITVSATIAALAVVAAIIASLETVETSGAISEKNEAVLKQAQASDQWNYYQAKSLKQKMFEIAAATGGPKAADFQKEAERYHDEQKELEKQAKELEHQRDEKLAAGEGHEHRHHGLTYAATMVHVGIAVATVAIITRGQRWPWYGSLLLGAAGIGMAAWTYLQPLH</sequence>
<evidence type="ECO:0000256" key="1">
    <source>
        <dbReference type="SAM" id="Coils"/>
    </source>
</evidence>
<name>A0A9E8A3X1_9HYPH</name>
<feature type="transmembrane region" description="Helical" evidence="2">
    <location>
        <begin position="142"/>
        <end position="161"/>
    </location>
</feature>